<feature type="transmembrane region" description="Helical" evidence="1">
    <location>
        <begin position="27"/>
        <end position="48"/>
    </location>
</feature>
<accession>A0AAE4JWN0</accession>
<evidence type="ECO:0000313" key="2">
    <source>
        <dbReference type="EMBL" id="MDS3861191.1"/>
    </source>
</evidence>
<keyword evidence="1" id="KW-1133">Transmembrane helix</keyword>
<organism evidence="2 3">
    <name type="scientific">Pseudocalidococcus azoricus BACA0444</name>
    <dbReference type="NCBI Taxonomy" id="2918990"/>
    <lineage>
        <taxon>Bacteria</taxon>
        <taxon>Bacillati</taxon>
        <taxon>Cyanobacteriota</taxon>
        <taxon>Cyanophyceae</taxon>
        <taxon>Acaryochloridales</taxon>
        <taxon>Thermosynechococcaceae</taxon>
        <taxon>Pseudocalidococcus</taxon>
        <taxon>Pseudocalidococcus azoricus</taxon>
    </lineage>
</organism>
<dbReference type="RefSeq" id="WP_322878439.1">
    <property type="nucleotide sequence ID" value="NZ_JAVMIP010000009.1"/>
</dbReference>
<evidence type="ECO:0000313" key="3">
    <source>
        <dbReference type="Proteomes" id="UP001268256"/>
    </source>
</evidence>
<name>A0AAE4JWN0_9CYAN</name>
<keyword evidence="1" id="KW-0472">Membrane</keyword>
<sequence length="219" mass="24909">MRRRIYRKVQPPAQNLDSFMDVLTNTVGVLIFVCLFASLMAAEAPALIRTPLARESKKSISFVECRENRATPLEANKVEVAMEKQVRLLSATSLGDPLMVFSQLNNFEVNTRYYQARLSVFEYQGQPILQTRYQPLDPFAGETPERVGQANSVFRQTLNQLRPQTDALLFFVRPDSFDCFRAARTVAWQQGFDVGWEPLNNQQPITFVTGGNGRRPTVQ</sequence>
<protein>
    <submittedName>
        <fullName evidence="2">Uncharacterized protein</fullName>
    </submittedName>
</protein>
<dbReference type="Proteomes" id="UP001268256">
    <property type="component" value="Unassembled WGS sequence"/>
</dbReference>
<evidence type="ECO:0000256" key="1">
    <source>
        <dbReference type="SAM" id="Phobius"/>
    </source>
</evidence>
<keyword evidence="1" id="KW-0812">Transmembrane</keyword>
<dbReference type="AlphaFoldDB" id="A0AAE4JWN0"/>
<proteinExistence type="predicted"/>
<keyword evidence="3" id="KW-1185">Reference proteome</keyword>
<dbReference type="EMBL" id="JAVMIP010000009">
    <property type="protein sequence ID" value="MDS3861191.1"/>
    <property type="molecule type" value="Genomic_DNA"/>
</dbReference>
<reference evidence="3" key="1">
    <citation type="submission" date="2023-07" db="EMBL/GenBank/DDBJ databases">
        <authorList>
            <person name="Luz R."/>
            <person name="Cordeiro R."/>
            <person name="Fonseca A."/>
            <person name="Goncalves V."/>
        </authorList>
    </citation>
    <scope>NUCLEOTIDE SEQUENCE [LARGE SCALE GENOMIC DNA]</scope>
    <source>
        <strain evidence="3">BACA0444</strain>
    </source>
</reference>
<gene>
    <name evidence="2" type="ORF">RIF25_10275</name>
</gene>
<comment type="caution">
    <text evidence="2">The sequence shown here is derived from an EMBL/GenBank/DDBJ whole genome shotgun (WGS) entry which is preliminary data.</text>
</comment>